<dbReference type="Pfam" id="PF14821">
    <property type="entry name" value="Thr_synth_N"/>
    <property type="match status" value="1"/>
</dbReference>
<keyword evidence="8" id="KW-0456">Lyase</keyword>
<evidence type="ECO:0000313" key="8">
    <source>
        <dbReference type="EMBL" id="TFZ41513.1"/>
    </source>
</evidence>
<protein>
    <recommendedName>
        <fullName evidence="4">Threonine synthase</fullName>
        <ecNumber evidence="4">4.2.3.1</ecNumber>
    </recommendedName>
</protein>
<feature type="modified residue" description="N6-(pyridoxal phosphate)lysine" evidence="5">
    <location>
        <position position="107"/>
    </location>
</feature>
<evidence type="ECO:0000256" key="4">
    <source>
        <dbReference type="NCBIfam" id="TIGR00260"/>
    </source>
</evidence>
<keyword evidence="3 5" id="KW-0663">Pyridoxal phosphate</keyword>
<evidence type="ECO:0000256" key="1">
    <source>
        <dbReference type="ARBA" id="ARBA00001933"/>
    </source>
</evidence>
<evidence type="ECO:0000256" key="3">
    <source>
        <dbReference type="ARBA" id="ARBA00022898"/>
    </source>
</evidence>
<feature type="domain" description="Tryptophan synthase beta chain-like PALP" evidence="6">
    <location>
        <begin position="99"/>
        <end position="332"/>
    </location>
</feature>
<comment type="cofactor">
    <cofactor evidence="1 5">
        <name>pyridoxal 5'-phosphate</name>
        <dbReference type="ChEBI" id="CHEBI:597326"/>
    </cofactor>
</comment>
<dbReference type="EC" id="4.2.3.1" evidence="4"/>
<dbReference type="OrthoDB" id="9763107at2"/>
<dbReference type="GO" id="GO:0009088">
    <property type="term" value="P:threonine biosynthetic process"/>
    <property type="evidence" value="ECO:0007669"/>
    <property type="project" value="UniProtKB-UniRule"/>
</dbReference>
<comment type="similarity">
    <text evidence="2">Belongs to the threonine synthase family.</text>
</comment>
<comment type="caution">
    <text evidence="8">The sequence shown here is derived from an EMBL/GenBank/DDBJ whole genome shotgun (WGS) entry which is preliminary data.</text>
</comment>
<evidence type="ECO:0000256" key="5">
    <source>
        <dbReference type="PIRSR" id="PIRSR604450-51"/>
    </source>
</evidence>
<gene>
    <name evidence="8" type="ORF">E4100_02740</name>
</gene>
<evidence type="ECO:0000259" key="6">
    <source>
        <dbReference type="Pfam" id="PF00291"/>
    </source>
</evidence>
<dbReference type="SUPFAM" id="SSF53686">
    <property type="entry name" value="Tryptophan synthase beta subunit-like PLP-dependent enzymes"/>
    <property type="match status" value="1"/>
</dbReference>
<dbReference type="RefSeq" id="WP_135270501.1">
    <property type="nucleotide sequence ID" value="NZ_SRIB01000002.1"/>
</dbReference>
<proteinExistence type="inferred from homology"/>
<dbReference type="Pfam" id="PF00291">
    <property type="entry name" value="PALP"/>
    <property type="match status" value="1"/>
</dbReference>
<dbReference type="EMBL" id="SRIB01000002">
    <property type="protein sequence ID" value="TFZ41513.1"/>
    <property type="molecule type" value="Genomic_DNA"/>
</dbReference>
<evidence type="ECO:0000259" key="7">
    <source>
        <dbReference type="Pfam" id="PF14821"/>
    </source>
</evidence>
<organism evidence="8 9">
    <name type="scientific">Soehngenia longivitae</name>
    <dbReference type="NCBI Taxonomy" id="2562294"/>
    <lineage>
        <taxon>Bacteria</taxon>
        <taxon>Bacillati</taxon>
        <taxon>Bacillota</taxon>
        <taxon>Tissierellia</taxon>
        <taxon>Tissierellales</taxon>
        <taxon>Tissierellaceae</taxon>
        <taxon>Soehngenia</taxon>
    </lineage>
</organism>
<dbReference type="PANTHER" id="PTHR43515:SF1">
    <property type="entry name" value="THREONINE SYNTHASE-LIKE 1"/>
    <property type="match status" value="1"/>
</dbReference>
<dbReference type="InterPro" id="IPR036052">
    <property type="entry name" value="TrpB-like_PALP_sf"/>
</dbReference>
<dbReference type="GO" id="GO:0005737">
    <property type="term" value="C:cytoplasm"/>
    <property type="evidence" value="ECO:0007669"/>
    <property type="project" value="TreeGrafter"/>
</dbReference>
<dbReference type="Pfam" id="PF24857">
    <property type="entry name" value="THR4_C"/>
    <property type="match status" value="1"/>
</dbReference>
<reference evidence="8 9" key="1">
    <citation type="submission" date="2019-03" db="EMBL/GenBank/DDBJ databases">
        <title>Draft genome sequence data and analysis of a Fermenting Bacterium, Soehngenia longevitae strain 1933PT, isolated from petroleum reservoir in Azerbaijan.</title>
        <authorList>
            <person name="Grouzdev D.S."/>
            <person name="Bidzhieva S.K."/>
            <person name="Sokolova D.S."/>
            <person name="Tourova T.P."/>
            <person name="Poltaraus A.B."/>
            <person name="Nazina T.N."/>
        </authorList>
    </citation>
    <scope>NUCLEOTIDE SEQUENCE [LARGE SCALE GENOMIC DNA]</scope>
    <source>
        <strain evidence="8 9">1933P</strain>
    </source>
</reference>
<dbReference type="PANTHER" id="PTHR43515">
    <property type="entry name" value="THREONINE SYNTHASE-LIKE 1"/>
    <property type="match status" value="1"/>
</dbReference>
<sequence>MEYISTRDKNNSVSSTKAVIEGIAEDGGLFVPKEVKPIEDLNSLVGYSYNKLCKYVLSYFFDDIDDGLDEAVDKAYDEKFKNGVLKIRDLGDIAFLELYHGVSLSFKDIALSILPQLMRLSMEKEKIQEDMLILTATSGDTGKAALEGFKNLERFKVAVFFPNDGVSFIQERQMITQEGDNTYVFRLMGNFDDAQREVKDLFSDAEFLEELKKMNLRLTSANSINIARLIPQVVYYIYTYLEILNSGKLSKGEKINFCVPTGNFGNVLAAYYAHKLGVPINKLIVASNENNVLSDFFKTKKYNSNRKLIKTISPSMDILVSSNLERLLFDLTNDDELIKMKMKSLKESGYYSIDVDTDLFYADFMKQDEVERHIKTVFDKYNYIIDPHTAVAFGVYNKYLAETRDLTYTVIVSTASPYKFPKEILKAFNISAKDELDSINKLAILSGTEIPPQILDLFNKGQTREIVVDKGKMKEKLLNTIK</sequence>
<evidence type="ECO:0000313" key="9">
    <source>
        <dbReference type="Proteomes" id="UP000298381"/>
    </source>
</evidence>
<name>A0A4Z0D9I1_9FIRM</name>
<dbReference type="Gene3D" id="3.40.50.1100">
    <property type="match status" value="2"/>
</dbReference>
<accession>A0A4Z0D9I1</accession>
<dbReference type="InterPro" id="IPR029144">
    <property type="entry name" value="Thr_synth_N"/>
</dbReference>
<dbReference type="Gene3D" id="3.90.1380.10">
    <property type="entry name" value="Threonine synthase, N-terminal domain"/>
    <property type="match status" value="1"/>
</dbReference>
<feature type="domain" description="Threonine synthase N-terminal" evidence="7">
    <location>
        <begin position="2"/>
        <end position="76"/>
    </location>
</feature>
<dbReference type="Proteomes" id="UP000298381">
    <property type="component" value="Unassembled WGS sequence"/>
</dbReference>
<dbReference type="InterPro" id="IPR001926">
    <property type="entry name" value="TrpB-like_PALP"/>
</dbReference>
<dbReference type="InterPro" id="IPR037158">
    <property type="entry name" value="Thr_synth_N_sf"/>
</dbReference>
<evidence type="ECO:0000256" key="2">
    <source>
        <dbReference type="ARBA" id="ARBA00005517"/>
    </source>
</evidence>
<dbReference type="NCBIfam" id="TIGR00260">
    <property type="entry name" value="thrC"/>
    <property type="match status" value="1"/>
</dbReference>
<dbReference type="AlphaFoldDB" id="A0A4Z0D9I1"/>
<dbReference type="InterPro" id="IPR004450">
    <property type="entry name" value="Thr_synthase-like"/>
</dbReference>
<dbReference type="GO" id="GO:0004795">
    <property type="term" value="F:threonine synthase activity"/>
    <property type="evidence" value="ECO:0007669"/>
    <property type="project" value="UniProtKB-UniRule"/>
</dbReference>
<keyword evidence="9" id="KW-1185">Reference proteome</keyword>